<keyword evidence="8 16" id="KW-0456">Lyase</keyword>
<dbReference type="PANTHER" id="PTHR11458">
    <property type="entry name" value="DELTA-AMINOLEVULINIC ACID DEHYDRATASE"/>
    <property type="match status" value="1"/>
</dbReference>
<evidence type="ECO:0000256" key="7">
    <source>
        <dbReference type="ARBA" id="ARBA00023133"/>
    </source>
</evidence>
<dbReference type="InterPro" id="IPR001731">
    <property type="entry name" value="ALAD"/>
</dbReference>
<sequence>MNTNLRPRRLRGNPILRQMIRETRLELEDFIYPLFVEEMETGRKSIDSMPGMYRHSIPSLVEECGELIEAGINKLILFGIPKIKDPVGSQGYDDRGIVQEAIRALRKVYGGKLYLITDVCLCEYTSHGHCGLLNEVGSVENDPTVALLAKTALSHVKAGADMVAPSDMMDGRVDGIRRSLDESGYSHIPIMSYSVKYASSFYGPFRQAAGSAPSFGDRKTYQMDPANSREALKELELDLDEGADLVIVKPALSYLDIVSKVKEACKVPVVAYNVSGEFSMLKLAIAQGLMNPEVIEESLLSMKRAGADLIITYFAKELAQTWKGERRHESK</sequence>
<keyword evidence="19" id="KW-1185">Reference proteome</keyword>
<protein>
    <recommendedName>
        <fullName evidence="6 16">Delta-aminolevulinic acid dehydratase</fullName>
        <ecNumber evidence="5 16">4.2.1.24</ecNumber>
    </recommendedName>
</protein>
<dbReference type="Gene3D" id="3.20.20.70">
    <property type="entry name" value="Aldolase class I"/>
    <property type="match status" value="1"/>
</dbReference>
<evidence type="ECO:0000256" key="10">
    <source>
        <dbReference type="ARBA" id="ARBA00025628"/>
    </source>
</evidence>
<comment type="function">
    <text evidence="10">Catalyzes an early step in the biosynthesis of tetrapyrroles. Binds two molecules of 5-aminolevulinate per subunit, each at a distinct site, and catalyzes their condensation to form porphobilinogen.</text>
</comment>
<dbReference type="PRINTS" id="PR00144">
    <property type="entry name" value="DALDHYDRTASE"/>
</dbReference>
<evidence type="ECO:0000256" key="11">
    <source>
        <dbReference type="ARBA" id="ARBA00047651"/>
    </source>
</evidence>
<dbReference type="FunFam" id="3.20.20.70:FF:000019">
    <property type="entry name" value="Delta-aminolevulinic acid dehydratase"/>
    <property type="match status" value="1"/>
</dbReference>
<feature type="active site" description="Schiff-base intermediate with substrate" evidence="12">
    <location>
        <position position="196"/>
    </location>
</feature>
<comment type="pathway">
    <text evidence="2">Porphyrin-containing compound metabolism; protoporphyrin-IX biosynthesis; coproporphyrinogen-III from 5-aminolevulinate: step 1/4.</text>
</comment>
<evidence type="ECO:0000256" key="6">
    <source>
        <dbReference type="ARBA" id="ARBA00020771"/>
    </source>
</evidence>
<keyword evidence="7" id="KW-0350">Heme biosynthesis</keyword>
<feature type="binding site" evidence="13">
    <location>
        <position position="313"/>
    </location>
    <ligand>
        <name>5-aminolevulinate</name>
        <dbReference type="ChEBI" id="CHEBI:356416"/>
        <label>2</label>
    </ligand>
</feature>
<dbReference type="KEGG" id="alka:J0B03_01715"/>
<evidence type="ECO:0000256" key="14">
    <source>
        <dbReference type="PIRSR" id="PIRSR001415-3"/>
    </source>
</evidence>
<dbReference type="Pfam" id="PF00490">
    <property type="entry name" value="ALAD"/>
    <property type="match status" value="1"/>
</dbReference>
<organism evidence="18 19">
    <name type="scientific">Alkalibacter rhizosphaerae</name>
    <dbReference type="NCBI Taxonomy" id="2815577"/>
    <lineage>
        <taxon>Bacteria</taxon>
        <taxon>Bacillati</taxon>
        <taxon>Bacillota</taxon>
        <taxon>Clostridia</taxon>
        <taxon>Eubacteriales</taxon>
        <taxon>Eubacteriaceae</taxon>
        <taxon>Alkalibacter</taxon>
    </lineage>
</organism>
<feature type="binding site" evidence="14">
    <location>
        <position position="122"/>
    </location>
    <ligand>
        <name>Zn(2+)</name>
        <dbReference type="ChEBI" id="CHEBI:29105"/>
        <note>catalytic</note>
    </ligand>
</feature>
<comment type="cofactor">
    <cofactor evidence="1">
        <name>Zn(2+)</name>
        <dbReference type="ChEBI" id="CHEBI:29105"/>
    </cofactor>
</comment>
<dbReference type="InterPro" id="IPR013785">
    <property type="entry name" value="Aldolase_TIM"/>
</dbReference>
<feature type="binding site" evidence="13">
    <location>
        <position position="206"/>
    </location>
    <ligand>
        <name>5-aminolevulinate</name>
        <dbReference type="ChEBI" id="CHEBI:356416"/>
        <label>1</label>
    </ligand>
</feature>
<evidence type="ECO:0000256" key="2">
    <source>
        <dbReference type="ARBA" id="ARBA00004694"/>
    </source>
</evidence>
<feature type="active site" description="Schiff-base intermediate with substrate" evidence="12">
    <location>
        <position position="249"/>
    </location>
</feature>
<evidence type="ECO:0000256" key="1">
    <source>
        <dbReference type="ARBA" id="ARBA00001947"/>
    </source>
</evidence>
<dbReference type="AlphaFoldDB" id="A0A974XGV4"/>
<evidence type="ECO:0000256" key="9">
    <source>
        <dbReference type="ARBA" id="ARBA00023244"/>
    </source>
</evidence>
<evidence type="ECO:0000256" key="17">
    <source>
        <dbReference type="RuleBase" id="RU004161"/>
    </source>
</evidence>
<evidence type="ECO:0000313" key="18">
    <source>
        <dbReference type="EMBL" id="QSX09629.1"/>
    </source>
</evidence>
<comment type="similarity">
    <text evidence="3 17">Belongs to the ALAD family.</text>
</comment>
<feature type="binding site" evidence="15">
    <location>
        <position position="234"/>
    </location>
    <ligand>
        <name>Mg(2+)</name>
        <dbReference type="ChEBI" id="CHEBI:18420"/>
    </ligand>
</feature>
<dbReference type="PROSITE" id="PS00169">
    <property type="entry name" value="D_ALA_DEHYDRATASE"/>
    <property type="match status" value="1"/>
</dbReference>
<accession>A0A974XGV4</accession>
<dbReference type="GO" id="GO:0004655">
    <property type="term" value="F:porphobilinogen synthase activity"/>
    <property type="evidence" value="ECO:0007669"/>
    <property type="project" value="UniProtKB-EC"/>
</dbReference>
<feature type="binding site" evidence="14">
    <location>
        <position position="120"/>
    </location>
    <ligand>
        <name>Zn(2+)</name>
        <dbReference type="ChEBI" id="CHEBI:29105"/>
        <note>catalytic</note>
    </ligand>
</feature>
<evidence type="ECO:0000256" key="16">
    <source>
        <dbReference type="RuleBase" id="RU000515"/>
    </source>
</evidence>
<name>A0A974XGV4_9FIRM</name>
<comment type="subunit">
    <text evidence="4 16">Homooctamer.</text>
</comment>
<gene>
    <name evidence="18" type="primary">hemB</name>
    <name evidence="18" type="ORF">J0B03_01715</name>
</gene>
<dbReference type="CDD" id="cd00384">
    <property type="entry name" value="ALAD_PBGS"/>
    <property type="match status" value="1"/>
</dbReference>
<dbReference type="InterPro" id="IPR030656">
    <property type="entry name" value="ALAD_AS"/>
</dbReference>
<dbReference type="GO" id="GO:0006783">
    <property type="term" value="P:heme biosynthetic process"/>
    <property type="evidence" value="ECO:0007669"/>
    <property type="project" value="UniProtKB-KW"/>
</dbReference>
<dbReference type="EMBL" id="CP071444">
    <property type="protein sequence ID" value="QSX09629.1"/>
    <property type="molecule type" value="Genomic_DNA"/>
</dbReference>
<keyword evidence="14" id="KW-0479">Metal-binding</keyword>
<evidence type="ECO:0000256" key="3">
    <source>
        <dbReference type="ARBA" id="ARBA00008055"/>
    </source>
</evidence>
<comment type="catalytic activity">
    <reaction evidence="11 16">
        <text>2 5-aminolevulinate = porphobilinogen + 2 H2O + H(+)</text>
        <dbReference type="Rhea" id="RHEA:24064"/>
        <dbReference type="ChEBI" id="CHEBI:15377"/>
        <dbReference type="ChEBI" id="CHEBI:15378"/>
        <dbReference type="ChEBI" id="CHEBI:58126"/>
        <dbReference type="ChEBI" id="CHEBI:356416"/>
        <dbReference type="EC" id="4.2.1.24"/>
    </reaction>
</comment>
<dbReference type="SUPFAM" id="SSF51569">
    <property type="entry name" value="Aldolase"/>
    <property type="match status" value="1"/>
</dbReference>
<dbReference type="PANTHER" id="PTHR11458:SF0">
    <property type="entry name" value="DELTA-AMINOLEVULINIC ACID DEHYDRATASE"/>
    <property type="match status" value="1"/>
</dbReference>
<evidence type="ECO:0000256" key="12">
    <source>
        <dbReference type="PIRSR" id="PIRSR001415-1"/>
    </source>
</evidence>
<evidence type="ECO:0000313" key="19">
    <source>
        <dbReference type="Proteomes" id="UP000663499"/>
    </source>
</evidence>
<feature type="binding site" evidence="14">
    <location>
        <position position="130"/>
    </location>
    <ligand>
        <name>Zn(2+)</name>
        <dbReference type="ChEBI" id="CHEBI:29105"/>
        <note>catalytic</note>
    </ligand>
</feature>
<evidence type="ECO:0000256" key="5">
    <source>
        <dbReference type="ARBA" id="ARBA00012053"/>
    </source>
</evidence>
<evidence type="ECO:0000256" key="4">
    <source>
        <dbReference type="ARBA" id="ARBA00011823"/>
    </source>
</evidence>
<keyword evidence="9 16" id="KW-0627">Porphyrin biosynthesis</keyword>
<dbReference type="EC" id="4.2.1.24" evidence="5 16"/>
<dbReference type="PIRSF" id="PIRSF001415">
    <property type="entry name" value="Porphbilin_synth"/>
    <property type="match status" value="1"/>
</dbReference>
<dbReference type="GO" id="GO:0005829">
    <property type="term" value="C:cytosol"/>
    <property type="evidence" value="ECO:0007669"/>
    <property type="project" value="TreeGrafter"/>
</dbReference>
<proteinExistence type="inferred from homology"/>
<dbReference type="NCBIfam" id="NF006762">
    <property type="entry name" value="PRK09283.1"/>
    <property type="match status" value="1"/>
</dbReference>
<feature type="binding site" evidence="13">
    <location>
        <position position="275"/>
    </location>
    <ligand>
        <name>5-aminolevulinate</name>
        <dbReference type="ChEBI" id="CHEBI:356416"/>
        <label>2</label>
    </ligand>
</feature>
<feature type="binding site" evidence="13">
    <location>
        <position position="218"/>
    </location>
    <ligand>
        <name>5-aminolevulinate</name>
        <dbReference type="ChEBI" id="CHEBI:356416"/>
        <label>1</label>
    </ligand>
</feature>
<dbReference type="Proteomes" id="UP000663499">
    <property type="component" value="Chromosome"/>
</dbReference>
<dbReference type="SMART" id="SM01004">
    <property type="entry name" value="ALAD"/>
    <property type="match status" value="1"/>
</dbReference>
<dbReference type="RefSeq" id="WP_207300959.1">
    <property type="nucleotide sequence ID" value="NZ_CP071444.1"/>
</dbReference>
<keyword evidence="14" id="KW-0862">Zinc</keyword>
<evidence type="ECO:0000256" key="15">
    <source>
        <dbReference type="PIRSR" id="PIRSR001415-5"/>
    </source>
</evidence>
<reference evidence="18" key="1">
    <citation type="submission" date="2021-03" db="EMBL/GenBank/DDBJ databases">
        <title>Alkalibacter marinus sp. nov., isolated from tidal flat sediment.</title>
        <authorList>
            <person name="Namirimu T."/>
            <person name="Yang J.-A."/>
            <person name="Yang S.-H."/>
            <person name="Kim Y.-J."/>
            <person name="Kwon K.K."/>
        </authorList>
    </citation>
    <scope>NUCLEOTIDE SEQUENCE</scope>
    <source>
        <strain evidence="18">ES005</strain>
    </source>
</reference>
<evidence type="ECO:0000256" key="13">
    <source>
        <dbReference type="PIRSR" id="PIRSR001415-2"/>
    </source>
</evidence>
<evidence type="ECO:0000256" key="8">
    <source>
        <dbReference type="ARBA" id="ARBA00023239"/>
    </source>
</evidence>
<keyword evidence="15" id="KW-0460">Magnesium</keyword>
<dbReference type="GO" id="GO:0008270">
    <property type="term" value="F:zinc ion binding"/>
    <property type="evidence" value="ECO:0007669"/>
    <property type="project" value="TreeGrafter"/>
</dbReference>